<reference evidence="1 2" key="1">
    <citation type="journal article" date="2011" name="J. Bacteriol.">
        <title>Genome sequence of Chthoniobacter flavus Ellin428, an aerobic heterotrophic soil bacterium.</title>
        <authorList>
            <person name="Kant R."/>
            <person name="van Passel M.W."/>
            <person name="Palva A."/>
            <person name="Lucas S."/>
            <person name="Lapidus A."/>
            <person name="Glavina Del Rio T."/>
            <person name="Dalin E."/>
            <person name="Tice H."/>
            <person name="Bruce D."/>
            <person name="Goodwin L."/>
            <person name="Pitluck S."/>
            <person name="Larimer F.W."/>
            <person name="Land M.L."/>
            <person name="Hauser L."/>
            <person name="Sangwan P."/>
            <person name="de Vos W.M."/>
            <person name="Janssen P.H."/>
            <person name="Smidt H."/>
        </authorList>
    </citation>
    <scope>NUCLEOTIDE SEQUENCE [LARGE SCALE GENOMIC DNA]</scope>
    <source>
        <strain evidence="1 2">Ellin428</strain>
    </source>
</reference>
<name>B4D973_9BACT</name>
<dbReference type="EMBL" id="ABVL01000025">
    <property type="protein sequence ID" value="EDY16976.1"/>
    <property type="molecule type" value="Genomic_DNA"/>
</dbReference>
<organism evidence="1 2">
    <name type="scientific">Chthoniobacter flavus Ellin428</name>
    <dbReference type="NCBI Taxonomy" id="497964"/>
    <lineage>
        <taxon>Bacteria</taxon>
        <taxon>Pseudomonadati</taxon>
        <taxon>Verrucomicrobiota</taxon>
        <taxon>Spartobacteria</taxon>
        <taxon>Chthoniobacterales</taxon>
        <taxon>Chthoniobacteraceae</taxon>
        <taxon>Chthoniobacter</taxon>
    </lineage>
</organism>
<keyword evidence="2" id="KW-1185">Reference proteome</keyword>
<dbReference type="STRING" id="497964.CfE428DRAFT_5463"/>
<evidence type="ECO:0000313" key="1">
    <source>
        <dbReference type="EMBL" id="EDY16976.1"/>
    </source>
</evidence>
<gene>
    <name evidence="1" type="ORF">CfE428DRAFT_5463</name>
</gene>
<protein>
    <submittedName>
        <fullName evidence="1">Uncharacterized protein</fullName>
    </submittedName>
</protein>
<comment type="caution">
    <text evidence="1">The sequence shown here is derived from an EMBL/GenBank/DDBJ whole genome shotgun (WGS) entry which is preliminary data.</text>
</comment>
<dbReference type="RefSeq" id="WP_006982784.1">
    <property type="nucleotide sequence ID" value="NZ_ABVL01000025.1"/>
</dbReference>
<accession>B4D973</accession>
<dbReference type="InParanoid" id="B4D973"/>
<dbReference type="Proteomes" id="UP000005824">
    <property type="component" value="Unassembled WGS sequence"/>
</dbReference>
<dbReference type="AlphaFoldDB" id="B4D973"/>
<evidence type="ECO:0000313" key="2">
    <source>
        <dbReference type="Proteomes" id="UP000005824"/>
    </source>
</evidence>
<sequence>MISLKDNLPVIQLPSGQVIAFECEWLVRSLVQAAARAGYAKWWLAEHVARSVTDYLHDQNDVNVLPVERLTNAVQSVLQVIGYAEVGRHFVPAAPRVQVSLVELAREAGTGYELAFFDLLGRRIHELCQEKSSCFELLGLEPCVKLLCSRKSWSRDCEVLQADIVSFAREQTGTAAADHEITFSLA</sequence>
<proteinExistence type="predicted"/>